<organism evidence="1 2">
    <name type="scientific">Natronospirillum operosum</name>
    <dbReference type="NCBI Taxonomy" id="2759953"/>
    <lineage>
        <taxon>Bacteria</taxon>
        <taxon>Pseudomonadati</taxon>
        <taxon>Pseudomonadota</taxon>
        <taxon>Gammaproteobacteria</taxon>
        <taxon>Oceanospirillales</taxon>
        <taxon>Natronospirillaceae</taxon>
        <taxon>Natronospirillum</taxon>
    </lineage>
</organism>
<dbReference type="AlphaFoldDB" id="A0A4Z0W9A8"/>
<keyword evidence="1" id="KW-0560">Oxidoreductase</keyword>
<comment type="caution">
    <text evidence="1">The sequence shown here is derived from an EMBL/GenBank/DDBJ whole genome shotgun (WGS) entry which is preliminary data.</text>
</comment>
<protein>
    <submittedName>
        <fullName evidence="1">Phytanoyl-CoA dioxygenase</fullName>
    </submittedName>
</protein>
<dbReference type="Proteomes" id="UP000297475">
    <property type="component" value="Unassembled WGS sequence"/>
</dbReference>
<reference evidence="1 2" key="1">
    <citation type="submission" date="2019-04" db="EMBL/GenBank/DDBJ databases">
        <title>Natronospirillum operosus gen. nov., sp. nov., a haloalkaliphilic satellite isolated from decaying biomass of laboratory culture of cyanobacterium Geitlerinema sp. and proposal of Natronospirillaceae fam. nov. and Saccharospirillaceae fam. nov.</title>
        <authorList>
            <person name="Kevbrin V."/>
            <person name="Boltyanskaya Y."/>
            <person name="Koziaeva V."/>
            <person name="Grouzdev D.S."/>
            <person name="Park M."/>
            <person name="Cho J."/>
        </authorList>
    </citation>
    <scope>NUCLEOTIDE SEQUENCE [LARGE SCALE GENOMIC DNA]</scope>
    <source>
        <strain evidence="1 2">G-116</strain>
    </source>
</reference>
<proteinExistence type="predicted"/>
<dbReference type="InterPro" id="IPR008775">
    <property type="entry name" value="Phytyl_CoA_dOase-like"/>
</dbReference>
<gene>
    <name evidence="1" type="ORF">E4656_01905</name>
</gene>
<keyword evidence="2" id="KW-1185">Reference proteome</keyword>
<dbReference type="EMBL" id="SRMF01000001">
    <property type="protein sequence ID" value="TGG95199.1"/>
    <property type="molecule type" value="Genomic_DNA"/>
</dbReference>
<dbReference type="GO" id="GO:0048244">
    <property type="term" value="F:phytanoyl-CoA dioxygenase activity"/>
    <property type="evidence" value="ECO:0007669"/>
    <property type="project" value="InterPro"/>
</dbReference>
<dbReference type="RefSeq" id="WP_135480674.1">
    <property type="nucleotide sequence ID" value="NZ_SRMF01000001.1"/>
</dbReference>
<sequence>MTFPHRHQLDLDTFAACCQQGVDLARFPHAERAEQGILVYAGELFAEHSPVERSALLAELNLALSDGPGVLVIQGAFADTGIIDAHSATLQELMAREAKTRIAGDHFAAAGANTRLWNAVQKAALADPDSFMAYYSNPAMHAVSEAWLGPGYQITAQVNVVHPGGAGQQPHRDYHLGFMTDEQAERYPLPVHRLSSLLTLQGAVAHSDMSVASGPTRLLPFSHQYELGYLAWRDSAFKAFFEDQAVQLPLQKGDQVWFNPALFHAAGTNRTRDVQRMANLLQVSSAFGRAMETVDRSAISRAVFPRLRDAHASGELSKQAVLRVVATAAEGYPFPTSLDTDPPVDGLAPASEQDVLLQAVLEGWSTEQCDRALTERLSARAGPGED</sequence>
<accession>A0A4Z0W9A8</accession>
<dbReference type="OrthoDB" id="3562306at2"/>
<dbReference type="Pfam" id="PF05721">
    <property type="entry name" value="PhyH"/>
    <property type="match status" value="1"/>
</dbReference>
<dbReference type="SUPFAM" id="SSF51197">
    <property type="entry name" value="Clavaminate synthase-like"/>
    <property type="match status" value="1"/>
</dbReference>
<dbReference type="PANTHER" id="PTHR21308">
    <property type="entry name" value="PHYTANOYL-COA ALPHA-HYDROXYLASE"/>
    <property type="match status" value="1"/>
</dbReference>
<keyword evidence="1" id="KW-0223">Dioxygenase</keyword>
<evidence type="ECO:0000313" key="1">
    <source>
        <dbReference type="EMBL" id="TGG95199.1"/>
    </source>
</evidence>
<dbReference type="GO" id="GO:0001561">
    <property type="term" value="P:fatty acid alpha-oxidation"/>
    <property type="evidence" value="ECO:0007669"/>
    <property type="project" value="InterPro"/>
</dbReference>
<dbReference type="PANTHER" id="PTHR21308:SF8">
    <property type="entry name" value="PHYTANOYL-COA DIOXYGENASE FAMILY PROTEIN (AFU_ORTHOLOGUE AFUA_2G09620)"/>
    <property type="match status" value="1"/>
</dbReference>
<dbReference type="Gene3D" id="2.60.120.620">
    <property type="entry name" value="q2cbj1_9rhob like domain"/>
    <property type="match status" value="1"/>
</dbReference>
<dbReference type="InterPro" id="IPR047128">
    <property type="entry name" value="PhyH"/>
</dbReference>
<evidence type="ECO:0000313" key="2">
    <source>
        <dbReference type="Proteomes" id="UP000297475"/>
    </source>
</evidence>
<name>A0A4Z0W9A8_9GAMM</name>